<dbReference type="InterPro" id="IPR036865">
    <property type="entry name" value="CRAL-TRIO_dom_sf"/>
</dbReference>
<dbReference type="CDD" id="cd00159">
    <property type="entry name" value="RhoGAP"/>
    <property type="match status" value="1"/>
</dbReference>
<dbReference type="AlphaFoldDB" id="A0A6C1EBF6"/>
<organism evidence="3 4">
    <name type="scientific">Saccharomyces pastorianus</name>
    <name type="common">Lager yeast</name>
    <name type="synonym">Saccharomyces cerevisiae x Saccharomyces eubayanus</name>
    <dbReference type="NCBI Taxonomy" id="27292"/>
    <lineage>
        <taxon>Eukaryota</taxon>
        <taxon>Fungi</taxon>
        <taxon>Dikarya</taxon>
        <taxon>Ascomycota</taxon>
        <taxon>Saccharomycotina</taxon>
        <taxon>Saccharomycetes</taxon>
        <taxon>Saccharomycetales</taxon>
        <taxon>Saccharomycetaceae</taxon>
        <taxon>Saccharomyces</taxon>
    </lineage>
</organism>
<dbReference type="EMBL" id="CP049007">
    <property type="protein sequence ID" value="QID85934.1"/>
    <property type="molecule type" value="Genomic_DNA"/>
</dbReference>
<dbReference type="SMART" id="SM00324">
    <property type="entry name" value="RhoGAP"/>
    <property type="match status" value="1"/>
</dbReference>
<dbReference type="Pfam" id="PF00620">
    <property type="entry name" value="RhoGAP"/>
    <property type="match status" value="1"/>
</dbReference>
<dbReference type="OrthoDB" id="410651at2759"/>
<evidence type="ECO:0000313" key="4">
    <source>
        <dbReference type="Proteomes" id="UP000501346"/>
    </source>
</evidence>
<dbReference type="GO" id="GO:0007165">
    <property type="term" value="P:signal transduction"/>
    <property type="evidence" value="ECO:0007669"/>
    <property type="project" value="InterPro"/>
</dbReference>
<gene>
    <name evidence="3" type="primary">ECM25_2</name>
    <name evidence="3" type="ORF">GRS66_008532</name>
</gene>
<evidence type="ECO:0000313" key="3">
    <source>
        <dbReference type="EMBL" id="QID85934.1"/>
    </source>
</evidence>
<keyword evidence="4" id="KW-1185">Reference proteome</keyword>
<dbReference type="Gene3D" id="3.40.525.10">
    <property type="entry name" value="CRAL-TRIO lipid binding domain"/>
    <property type="match status" value="1"/>
</dbReference>
<accession>A0A6C1EBF6</accession>
<sequence length="614" mass="70228">MALMENRIGSVQEARMIDINVNNIFFRSYSVDPNSGHAIYVFDSTYLPAPDEIGDKQVYDLLINALMDRLVMKLPQAPYSLVIFSSGFSQRKISWVYGIKMFAKLPKETKFYLQKIFIVHESFFVRSVYQVLSNAMNFNFLDSKDSQHDFPSLVHVLDLTSLSELLDITRLRISLNVYLYDYQISERIDVSEEYYNRLTPLAIRQYRQLIFDKIFKKLQSDAVMCELIFQKPGNYKKVNIFLDIIKRNNYIDLSQWDIYSLASVWLNFFIKNKAKALIPIELIPLPIVDDFISTRETFHKIIKFNQYQDLFVVIFPFFNTIIAHGEVTRHDSRTLSKALTPALCKEKLSIMTNDRLAIGSRYIKNLLDFFPEIVKDITSSLSSASSSSTIPLLPKPRKSSPTRYSELGCLTLPRSRSPSPQRSVTSPIFAPVALQNTPILKPESSNRNVSSPLINTRPLPPPKTLLQPQLSLTSRSNTDLTLALSSTDTLSSPTKTPSTELLPMSNSSTDLLISDTIKEMVKDEPVKDKNSTDTDALIQQFESLAVEQNSKIKKFDKELQEKKRKSENTSKIADKFSQKGYSDIKAGNKVSRLAALYEERLQGLQVMNEMKQKW</sequence>
<protein>
    <submittedName>
        <fullName evidence="3">Protein M25</fullName>
    </submittedName>
</protein>
<feature type="region of interest" description="Disordered" evidence="1">
    <location>
        <begin position="439"/>
        <end position="506"/>
    </location>
</feature>
<reference evidence="3 4" key="1">
    <citation type="journal article" date="2019" name="BMC Genomics">
        <title>Chromosome level assembly and comparative genome analysis confirm lager-brewing yeasts originated from a single hybridization.</title>
        <authorList>
            <person name="Salazar A.N."/>
            <person name="Gorter de Vries A.R."/>
            <person name="van den Broek M."/>
            <person name="Brouwers N."/>
            <person name="de la Torre Cortes P."/>
            <person name="Kuijpers N.G.A."/>
            <person name="Daran J.G."/>
            <person name="Abeel T."/>
        </authorList>
    </citation>
    <scope>NUCLEOTIDE SEQUENCE [LARGE SCALE GENOMIC DNA]</scope>
    <source>
        <strain evidence="3 4">CBS 1483</strain>
    </source>
</reference>
<dbReference type="InterPro" id="IPR001251">
    <property type="entry name" value="CRAL-TRIO_dom"/>
</dbReference>
<dbReference type="Proteomes" id="UP000501346">
    <property type="component" value="Chromosome SeX-ScX"/>
</dbReference>
<feature type="region of interest" description="Disordered" evidence="1">
    <location>
        <begin position="383"/>
        <end position="404"/>
    </location>
</feature>
<feature type="compositionally biased region" description="Low complexity" evidence="1">
    <location>
        <begin position="464"/>
        <end position="503"/>
    </location>
</feature>
<dbReference type="Gene3D" id="1.10.555.10">
    <property type="entry name" value="Rho GTPase activation protein"/>
    <property type="match status" value="1"/>
</dbReference>
<name>A0A6C1EBF6_SACPS</name>
<proteinExistence type="predicted"/>
<dbReference type="Pfam" id="PF13716">
    <property type="entry name" value="CRAL_TRIO_2"/>
    <property type="match status" value="1"/>
</dbReference>
<dbReference type="InterPro" id="IPR008936">
    <property type="entry name" value="Rho_GTPase_activation_prot"/>
</dbReference>
<dbReference type="InterPro" id="IPR000198">
    <property type="entry name" value="RhoGAP_dom"/>
</dbReference>
<evidence type="ECO:0000256" key="1">
    <source>
        <dbReference type="SAM" id="MobiDB-lite"/>
    </source>
</evidence>
<feature type="compositionally biased region" description="Polar residues" evidence="1">
    <location>
        <begin position="439"/>
        <end position="454"/>
    </location>
</feature>
<dbReference type="SUPFAM" id="SSF48350">
    <property type="entry name" value="GTPase activation domain, GAP"/>
    <property type="match status" value="1"/>
</dbReference>
<feature type="domain" description="Rho-GAP" evidence="2">
    <location>
        <begin position="205"/>
        <end position="375"/>
    </location>
</feature>
<evidence type="ECO:0000259" key="2">
    <source>
        <dbReference type="SMART" id="SM00324"/>
    </source>
</evidence>